<keyword evidence="3" id="KW-1185">Reference proteome</keyword>
<gene>
    <name evidence="2" type="ORF">WOSG25_050760</name>
</gene>
<evidence type="ECO:0000256" key="1">
    <source>
        <dbReference type="SAM" id="Phobius"/>
    </source>
</evidence>
<dbReference type="Proteomes" id="UP000030643">
    <property type="component" value="Unassembled WGS sequence"/>
</dbReference>
<name>A0A069CTM4_WEIOS</name>
<keyword evidence="1" id="KW-0472">Membrane</keyword>
<organism evidence="2 3">
    <name type="scientific">Weissella oryzae (strain DSM 25784 / JCM 18191 / LMG 30913 / SG25)</name>
    <dbReference type="NCBI Taxonomy" id="1329250"/>
    <lineage>
        <taxon>Bacteria</taxon>
        <taxon>Bacillati</taxon>
        <taxon>Bacillota</taxon>
        <taxon>Bacilli</taxon>
        <taxon>Lactobacillales</taxon>
        <taxon>Lactobacillaceae</taxon>
        <taxon>Weissella</taxon>
    </lineage>
</organism>
<accession>A0A069CTM4</accession>
<reference evidence="3" key="1">
    <citation type="journal article" date="2014" name="Genome Announc.">
        <title>Draft genome sequence of Weissella oryzae SG25T, isolated from fermented rice grains.</title>
        <authorList>
            <person name="Tanizawa Y."/>
            <person name="Fujisawa T."/>
            <person name="Mochizuki T."/>
            <person name="Kaminuma E."/>
            <person name="Suzuki Y."/>
            <person name="Nakamura Y."/>
            <person name="Tohno M."/>
        </authorList>
    </citation>
    <scope>NUCLEOTIDE SEQUENCE [LARGE SCALE GENOMIC DNA]</scope>
    <source>
        <strain evidence="3">DSM 25784 / JCM 18191 / LMG 30913 / SG25</strain>
    </source>
</reference>
<feature type="transmembrane region" description="Helical" evidence="1">
    <location>
        <begin position="48"/>
        <end position="66"/>
    </location>
</feature>
<keyword evidence="1" id="KW-0812">Transmembrane</keyword>
<keyword evidence="1" id="KW-1133">Transmembrane helix</keyword>
<evidence type="ECO:0000313" key="3">
    <source>
        <dbReference type="Proteomes" id="UP000030643"/>
    </source>
</evidence>
<protein>
    <submittedName>
        <fullName evidence="2">Uncharacterized protein</fullName>
    </submittedName>
</protein>
<sequence length="176" mass="19633">MRVSRNSLEITMKKISILVFLAILAQSVTIIISGILNKLSSSGIIDLLMYPGFLLISFIMMYFLYLRGAKYGFDLGKIAKYKKSGIAAPEFLKSDDANNLVTAFFKIGYNGGLLAINFLPIGMFSDIKESISNFVIIIAMGYILSLALLLWASYLVYLYGKKLELNTIKKADKKNE</sequence>
<dbReference type="EMBL" id="DF820488">
    <property type="protein sequence ID" value="GAK30804.1"/>
    <property type="molecule type" value="Genomic_DNA"/>
</dbReference>
<feature type="transmembrane region" description="Helical" evidence="1">
    <location>
        <begin position="131"/>
        <end position="160"/>
    </location>
</feature>
<feature type="transmembrane region" description="Helical" evidence="1">
    <location>
        <begin position="15"/>
        <end position="36"/>
    </location>
</feature>
<feature type="transmembrane region" description="Helical" evidence="1">
    <location>
        <begin position="107"/>
        <end position="125"/>
    </location>
</feature>
<dbReference type="AlphaFoldDB" id="A0A069CTM4"/>
<evidence type="ECO:0000313" key="2">
    <source>
        <dbReference type="EMBL" id="GAK30804.1"/>
    </source>
</evidence>
<proteinExistence type="predicted"/>
<dbReference type="STRING" id="1329250.WOSG25_050760"/>